<feature type="domain" description="FAD-dependent oxidoreductase 2 FAD-binding" evidence="5">
    <location>
        <begin position="22"/>
        <end position="468"/>
    </location>
</feature>
<gene>
    <name evidence="6" type="ORF">ANI01nite_02520</name>
</gene>
<keyword evidence="4" id="KW-0560">Oxidoreductase</keyword>
<evidence type="ECO:0000259" key="5">
    <source>
        <dbReference type="Pfam" id="PF00890"/>
    </source>
</evidence>
<dbReference type="Proteomes" id="UP000316242">
    <property type="component" value="Unassembled WGS sequence"/>
</dbReference>
<keyword evidence="2" id="KW-0285">Flavoprotein</keyword>
<evidence type="ECO:0000256" key="2">
    <source>
        <dbReference type="ARBA" id="ARBA00022630"/>
    </source>
</evidence>
<dbReference type="SUPFAM" id="SSF51905">
    <property type="entry name" value="FAD/NAD(P)-binding domain"/>
    <property type="match status" value="1"/>
</dbReference>
<dbReference type="Gene3D" id="3.50.50.60">
    <property type="entry name" value="FAD/NAD(P)-binding domain"/>
    <property type="match status" value="1"/>
</dbReference>
<organism evidence="6 7">
    <name type="scientific">Glutamicibacter nicotianae</name>
    <name type="common">Arthrobacter nicotianae</name>
    <dbReference type="NCBI Taxonomy" id="37929"/>
    <lineage>
        <taxon>Bacteria</taxon>
        <taxon>Bacillati</taxon>
        <taxon>Actinomycetota</taxon>
        <taxon>Actinomycetes</taxon>
        <taxon>Micrococcales</taxon>
        <taxon>Micrococcaceae</taxon>
        <taxon>Glutamicibacter</taxon>
    </lineage>
</organism>
<name>A0ABQ0RGY5_GLUNI</name>
<keyword evidence="3" id="KW-0274">FAD</keyword>
<dbReference type="NCBIfam" id="NF005510">
    <property type="entry name" value="PRK07121.1-3"/>
    <property type="match status" value="1"/>
</dbReference>
<dbReference type="NCBIfam" id="NF005512">
    <property type="entry name" value="PRK07121.1-5"/>
    <property type="match status" value="1"/>
</dbReference>
<dbReference type="PANTHER" id="PTHR43400">
    <property type="entry name" value="FUMARATE REDUCTASE"/>
    <property type="match status" value="1"/>
</dbReference>
<protein>
    <recommendedName>
        <fullName evidence="5">FAD-dependent oxidoreductase 2 FAD-binding domain-containing protein</fullName>
    </recommendedName>
</protein>
<evidence type="ECO:0000313" key="7">
    <source>
        <dbReference type="Proteomes" id="UP000316242"/>
    </source>
</evidence>
<reference evidence="6 7" key="1">
    <citation type="submission" date="2019-06" db="EMBL/GenBank/DDBJ databases">
        <title>Whole genome shotgun sequence of Glutamicibacter nicotianae NBRC 14234.</title>
        <authorList>
            <person name="Hosoyama A."/>
            <person name="Uohara A."/>
            <person name="Ohji S."/>
            <person name="Ichikawa N."/>
        </authorList>
    </citation>
    <scope>NUCLEOTIDE SEQUENCE [LARGE SCALE GENOMIC DNA]</scope>
    <source>
        <strain evidence="6 7">NBRC 14234</strain>
    </source>
</reference>
<sequence>MSESSSFNISASSISNWDYEADVVVAGYGIAGVSAAIEAARAGAEVLVIERSGGWGGAASMAGGFVYLGGGTPLQRALGFEDTVENMKSFMRAALGPGTDDAKIDAYCEGSVDHYNWLVDAGVVFKESFWGQPGWEPPHDDGLMYSGGENAAPFSTSISPAPRGHVPQMSGKNTGEQGGGYMLMKPLVETAQALGARAEYDLRVQSLVVESDGRVVGIGATRYGKDLYVKARRGAVLAMGSFAFNEEMVRANAPRILGRPAASIEAHDGRAIQMGQSIGAATAHMDATEVAFFCDPQLLVRGILVNGRGQRYINEDTYPGRHGQATLFHQENQAFLVIDEAAFEEGSASETSSPELLMQPTWVADNAAELEAEMGLSAGSLQATIEQYNRFAAEGTDPLLGKNPKWVKPLRGALAAIDLRGRTGGFTLGGLKTDADSRVLHVSGAPIPGLFAAGRCTSGVCAGGYASGTSLGDGSFFGRRAGISAAQQAKSRVVSRWRREPRLIDSVPSGPRFLADVKNPRLTEVNRGFTCARKGT</sequence>
<evidence type="ECO:0000256" key="3">
    <source>
        <dbReference type="ARBA" id="ARBA00022827"/>
    </source>
</evidence>
<evidence type="ECO:0000313" key="6">
    <source>
        <dbReference type="EMBL" id="GEC11049.1"/>
    </source>
</evidence>
<dbReference type="Gene3D" id="3.90.700.10">
    <property type="entry name" value="Succinate dehydrogenase/fumarate reductase flavoprotein, catalytic domain"/>
    <property type="match status" value="1"/>
</dbReference>
<dbReference type="Pfam" id="PF00890">
    <property type="entry name" value="FAD_binding_2"/>
    <property type="match status" value="1"/>
</dbReference>
<dbReference type="SUPFAM" id="SSF56425">
    <property type="entry name" value="Succinate dehydrogenase/fumarate reductase flavoprotein, catalytic domain"/>
    <property type="match status" value="1"/>
</dbReference>
<evidence type="ECO:0000256" key="1">
    <source>
        <dbReference type="ARBA" id="ARBA00001974"/>
    </source>
</evidence>
<dbReference type="InterPro" id="IPR050315">
    <property type="entry name" value="FAD-oxidoreductase_2"/>
</dbReference>
<proteinExistence type="predicted"/>
<dbReference type="InterPro" id="IPR036188">
    <property type="entry name" value="FAD/NAD-bd_sf"/>
</dbReference>
<accession>A0ABQ0RGY5</accession>
<evidence type="ECO:0000256" key="4">
    <source>
        <dbReference type="ARBA" id="ARBA00023002"/>
    </source>
</evidence>
<keyword evidence="7" id="KW-1185">Reference proteome</keyword>
<comment type="cofactor">
    <cofactor evidence="1">
        <name>FAD</name>
        <dbReference type="ChEBI" id="CHEBI:57692"/>
    </cofactor>
</comment>
<dbReference type="RefSeq" id="WP_141355371.1">
    <property type="nucleotide sequence ID" value="NZ_BAAAWM010000001.1"/>
</dbReference>
<dbReference type="EMBL" id="BJNE01000001">
    <property type="protein sequence ID" value="GEC11049.1"/>
    <property type="molecule type" value="Genomic_DNA"/>
</dbReference>
<dbReference type="InterPro" id="IPR003953">
    <property type="entry name" value="FAD-dep_OxRdtase_2_FAD-bd"/>
</dbReference>
<dbReference type="InterPro" id="IPR027477">
    <property type="entry name" value="Succ_DH/fumarate_Rdtase_cat_sf"/>
</dbReference>
<dbReference type="PANTHER" id="PTHR43400:SF10">
    <property type="entry name" value="3-OXOSTEROID 1-DEHYDROGENASE"/>
    <property type="match status" value="1"/>
</dbReference>
<comment type="caution">
    <text evidence="6">The sequence shown here is derived from an EMBL/GenBank/DDBJ whole genome shotgun (WGS) entry which is preliminary data.</text>
</comment>